<dbReference type="OrthoDB" id="6623418at2759"/>
<protein>
    <recommendedName>
        <fullName evidence="4">Integrase catalytic domain-containing protein</fullName>
    </recommendedName>
</protein>
<dbReference type="EMBL" id="VUJU01008969">
    <property type="protein sequence ID" value="KAF0723538.1"/>
    <property type="molecule type" value="Genomic_DNA"/>
</dbReference>
<gene>
    <name evidence="2" type="ORF">FWK35_00033852</name>
</gene>
<evidence type="ECO:0000313" key="3">
    <source>
        <dbReference type="Proteomes" id="UP000478052"/>
    </source>
</evidence>
<keyword evidence="1" id="KW-0732">Signal</keyword>
<organism evidence="2 3">
    <name type="scientific">Aphis craccivora</name>
    <name type="common">Cowpea aphid</name>
    <dbReference type="NCBI Taxonomy" id="307492"/>
    <lineage>
        <taxon>Eukaryota</taxon>
        <taxon>Metazoa</taxon>
        <taxon>Ecdysozoa</taxon>
        <taxon>Arthropoda</taxon>
        <taxon>Hexapoda</taxon>
        <taxon>Insecta</taxon>
        <taxon>Pterygota</taxon>
        <taxon>Neoptera</taxon>
        <taxon>Paraneoptera</taxon>
        <taxon>Hemiptera</taxon>
        <taxon>Sternorrhyncha</taxon>
        <taxon>Aphidomorpha</taxon>
        <taxon>Aphidoidea</taxon>
        <taxon>Aphididae</taxon>
        <taxon>Aphidini</taxon>
        <taxon>Aphis</taxon>
        <taxon>Aphis</taxon>
    </lineage>
</organism>
<evidence type="ECO:0000313" key="2">
    <source>
        <dbReference type="EMBL" id="KAF0723538.1"/>
    </source>
</evidence>
<sequence>MVSYFQTLAFIRSLVLGSSGCEQSKYKLLKRIIYDIDGVKIFTFFENDKVISPGKVLPNSIFIMDDVIGEHQQIKIKNNDDLNEKYQQEIEYRFYSIDLDKTYGLKKLSDGNIVLSDKEVKFIENYSYRRCYLFNNLGSNPTSAHLTLKSKKIKKSGSKYKDIIRKLFPTGGCLSMNLQKNNLVHWDNPNELVDRLRLLLSSKAAVNTGVSNEIILIFEELLEAEQIKRLPNADLVEMIPYSKKNKGYKYILCVIDCFTKFAWAV</sequence>
<feature type="chain" id="PRO_5026110947" description="Integrase catalytic domain-containing protein" evidence="1">
    <location>
        <begin position="18"/>
        <end position="265"/>
    </location>
</feature>
<feature type="signal peptide" evidence="1">
    <location>
        <begin position="1"/>
        <end position="17"/>
    </location>
</feature>
<keyword evidence="3" id="KW-1185">Reference proteome</keyword>
<dbReference type="Proteomes" id="UP000478052">
    <property type="component" value="Unassembled WGS sequence"/>
</dbReference>
<reference evidence="2 3" key="1">
    <citation type="submission" date="2019-08" db="EMBL/GenBank/DDBJ databases">
        <title>Whole genome of Aphis craccivora.</title>
        <authorList>
            <person name="Voronova N.V."/>
            <person name="Shulinski R.S."/>
            <person name="Bandarenka Y.V."/>
            <person name="Zhorov D.G."/>
            <person name="Warner D."/>
        </authorList>
    </citation>
    <scope>NUCLEOTIDE SEQUENCE [LARGE SCALE GENOMIC DNA]</scope>
    <source>
        <strain evidence="2">180601</strain>
        <tissue evidence="2">Whole Body</tissue>
    </source>
</reference>
<proteinExistence type="predicted"/>
<feature type="non-terminal residue" evidence="2">
    <location>
        <position position="265"/>
    </location>
</feature>
<name>A0A6G0W8N4_APHCR</name>
<evidence type="ECO:0000256" key="1">
    <source>
        <dbReference type="SAM" id="SignalP"/>
    </source>
</evidence>
<dbReference type="AlphaFoldDB" id="A0A6G0W8N4"/>
<evidence type="ECO:0008006" key="4">
    <source>
        <dbReference type="Google" id="ProtNLM"/>
    </source>
</evidence>
<accession>A0A6G0W8N4</accession>
<comment type="caution">
    <text evidence="2">The sequence shown here is derived from an EMBL/GenBank/DDBJ whole genome shotgun (WGS) entry which is preliminary data.</text>
</comment>